<evidence type="ECO:0000313" key="1">
    <source>
        <dbReference type="EMBL" id="OYR58623.1"/>
    </source>
</evidence>
<accession>A0A256IQA9</accession>
<comment type="caution">
    <text evidence="1">The sequence shown here is derived from an EMBL/GenBank/DDBJ whole genome shotgun (WGS) entry which is preliminary data.</text>
</comment>
<name>A0A256IQA9_9EURY</name>
<gene>
    <name evidence="1" type="ORF">DJ70_02535</name>
</gene>
<reference evidence="1 2" key="1">
    <citation type="journal article" date="2014" name="Front. Microbiol.">
        <title>Population and genomic analysis of the genus Halorubrum.</title>
        <authorList>
            <person name="Fullmer M.S."/>
            <person name="Soucy S.M."/>
            <person name="Swithers K.S."/>
            <person name="Makkay A.M."/>
            <person name="Wheeler R."/>
            <person name="Ventosa A."/>
            <person name="Gogarten J.P."/>
            <person name="Papke R.T."/>
        </authorList>
    </citation>
    <scope>NUCLEOTIDE SEQUENCE [LARGE SCALE GENOMIC DNA]</scope>
    <source>
        <strain evidence="1 2">Cb34</strain>
    </source>
</reference>
<organism evidence="1 2">
    <name type="scientific">Halorubrum halodurans</name>
    <dbReference type="NCBI Taxonomy" id="1383851"/>
    <lineage>
        <taxon>Archaea</taxon>
        <taxon>Methanobacteriati</taxon>
        <taxon>Methanobacteriota</taxon>
        <taxon>Stenosarchaea group</taxon>
        <taxon>Halobacteria</taxon>
        <taxon>Halobacteriales</taxon>
        <taxon>Haloferacaceae</taxon>
        <taxon>Halorubrum</taxon>
    </lineage>
</organism>
<evidence type="ECO:0000313" key="2">
    <source>
        <dbReference type="Proteomes" id="UP000216308"/>
    </source>
</evidence>
<dbReference type="AlphaFoldDB" id="A0A256IQA9"/>
<dbReference type="EMBL" id="NHPJ01000027">
    <property type="protein sequence ID" value="OYR58623.1"/>
    <property type="molecule type" value="Genomic_DNA"/>
</dbReference>
<keyword evidence="2" id="KW-1185">Reference proteome</keyword>
<dbReference type="RefSeq" id="WP_094529837.1">
    <property type="nucleotide sequence ID" value="NZ_NHPJ01000027.1"/>
</dbReference>
<dbReference type="OrthoDB" id="373916at2157"/>
<dbReference type="Proteomes" id="UP000216308">
    <property type="component" value="Unassembled WGS sequence"/>
</dbReference>
<proteinExistence type="predicted"/>
<protein>
    <submittedName>
        <fullName evidence="1">Uncharacterized protein</fullName>
    </submittedName>
</protein>
<sequence>MSTAVPVAEKIANRLAVEAGRLQQFVEFHPDPGVDVVAQLGDVAPAELDAGDRQDIARWIDDVREKPDTGEMPGARVRFDGKKMGYQSDVWFDHHPEMEREPERADGD</sequence>